<dbReference type="SMART" id="SM00382">
    <property type="entry name" value="AAA"/>
    <property type="match status" value="1"/>
</dbReference>
<dbReference type="EMBL" id="CP141259">
    <property type="protein sequence ID" value="WRL45516.1"/>
    <property type="molecule type" value="Genomic_DNA"/>
</dbReference>
<protein>
    <submittedName>
        <fullName evidence="7">Type IV-A pilus assembly ATPase PilB</fullName>
    </submittedName>
</protein>
<proteinExistence type="inferred from homology"/>
<dbReference type="InterPro" id="IPR013374">
    <property type="entry name" value="ATPase_typ4_pilus-assembl_PilB"/>
</dbReference>
<evidence type="ECO:0000313" key="7">
    <source>
        <dbReference type="EMBL" id="WRL45516.1"/>
    </source>
</evidence>
<comment type="subcellular location">
    <subcellularLocation>
        <location evidence="1">Cytoplasm</location>
    </subcellularLocation>
</comment>
<organism evidence="7 8">
    <name type="scientific">Aromatoleum evansii</name>
    <name type="common">Azoarcus evansii</name>
    <dbReference type="NCBI Taxonomy" id="59406"/>
    <lineage>
        <taxon>Bacteria</taxon>
        <taxon>Pseudomonadati</taxon>
        <taxon>Pseudomonadota</taxon>
        <taxon>Betaproteobacteria</taxon>
        <taxon>Rhodocyclales</taxon>
        <taxon>Rhodocyclaceae</taxon>
        <taxon>Aromatoleum</taxon>
    </lineage>
</organism>
<keyword evidence="4" id="KW-0547">Nucleotide-binding</keyword>
<dbReference type="PANTHER" id="PTHR30258">
    <property type="entry name" value="TYPE II SECRETION SYSTEM PROTEIN GSPE-RELATED"/>
    <property type="match status" value="1"/>
</dbReference>
<dbReference type="InterPro" id="IPR007831">
    <property type="entry name" value="T2SS_GspE_N"/>
</dbReference>
<evidence type="ECO:0000313" key="8">
    <source>
        <dbReference type="Proteomes" id="UP001626593"/>
    </source>
</evidence>
<dbReference type="Gene3D" id="3.30.450.90">
    <property type="match status" value="1"/>
</dbReference>
<comment type="similarity">
    <text evidence="2">Belongs to the GSP E family.</text>
</comment>
<keyword evidence="3" id="KW-0963">Cytoplasm</keyword>
<sequence>MAANPQTALSGLARALIQHGRLSEADAAACTKSAANVPNGFILELAQRKLLTTKAVAWFAAETFGYPLLDISSVDRASIPRDAIDRKLMAKHQVVALGKRQNRLTVATADPSNMRALDEIRFQTGMQVDLIVVEADRLARLAETLSESTEDTLKDLTGEEFDMDLLQDQEATEQASEDASAEVDDAPVVKFIQKVLIDAINEGASDIHFEPYEKYYRIRVRTDGILREIAQPPLILKEKIAARIKVISRLDISEKRIPQDGRMKLVLSKNKSIDFRVSSLPTLHGEKIVMRILDASSAMLGVDALGYEPEQKKVLLDAIERPYGMILVTGPTGSGKTVSLYTCLNILNKPGVNISTAEDPAEINLAGINQVNVNDKAGLTFAASLRAFLRQDPDVIMVGEIRDLETAEISIKAAQTGHLVLSTLHTNDAPTTLERLRNMGVAPFNIASSVILITAQRLARRLCTCKQPVDIPVEALLQAGFSGEDLDGSWRPYGPVGCERCKGSGYKGRLGIYQVMPISEEIAHIIMTNGNSMDIAAQAQREGVRDLRQSGLLKVKQGATSLEEVLATTNE</sequence>
<evidence type="ECO:0000256" key="2">
    <source>
        <dbReference type="ARBA" id="ARBA00006611"/>
    </source>
</evidence>
<dbReference type="NCBIfam" id="TIGR02538">
    <property type="entry name" value="type_IV_pilB"/>
    <property type="match status" value="1"/>
</dbReference>
<dbReference type="Pfam" id="PF00437">
    <property type="entry name" value="T2SSE"/>
    <property type="match status" value="1"/>
</dbReference>
<dbReference type="Proteomes" id="UP001626593">
    <property type="component" value="Chromosome"/>
</dbReference>
<gene>
    <name evidence="7" type="primary">pilB</name>
    <name evidence="7" type="ORF">U5817_20270</name>
</gene>
<dbReference type="RefSeq" id="WP_407278588.1">
    <property type="nucleotide sequence ID" value="NZ_CP141259.1"/>
</dbReference>
<evidence type="ECO:0000256" key="4">
    <source>
        <dbReference type="ARBA" id="ARBA00022741"/>
    </source>
</evidence>
<keyword evidence="8" id="KW-1185">Reference proteome</keyword>
<accession>A0ABZ1AKI2</accession>
<name>A0ABZ1AKI2_AROEV</name>
<reference evidence="7 8" key="1">
    <citation type="submission" date="2023-12" db="EMBL/GenBank/DDBJ databases">
        <title>A. evansii MAY27, complete genome.</title>
        <authorList>
            <person name="Wang Y."/>
        </authorList>
    </citation>
    <scope>NUCLEOTIDE SEQUENCE [LARGE SCALE GENOMIC DNA]</scope>
    <source>
        <strain evidence="7 8">MAY27</strain>
    </source>
</reference>
<evidence type="ECO:0000256" key="5">
    <source>
        <dbReference type="ARBA" id="ARBA00022840"/>
    </source>
</evidence>
<evidence type="ECO:0000259" key="6">
    <source>
        <dbReference type="PROSITE" id="PS00662"/>
    </source>
</evidence>
<dbReference type="PANTHER" id="PTHR30258:SF1">
    <property type="entry name" value="PROTEIN TRANSPORT PROTEIN HOFB HOMOLOG"/>
    <property type="match status" value="1"/>
</dbReference>
<evidence type="ECO:0000256" key="3">
    <source>
        <dbReference type="ARBA" id="ARBA00022490"/>
    </source>
</evidence>
<feature type="domain" description="Bacterial type II secretion system protein E" evidence="6">
    <location>
        <begin position="389"/>
        <end position="403"/>
    </location>
</feature>
<dbReference type="InterPro" id="IPR027417">
    <property type="entry name" value="P-loop_NTPase"/>
</dbReference>
<dbReference type="InterPro" id="IPR037257">
    <property type="entry name" value="T2SS_E_N_sf"/>
</dbReference>
<dbReference type="Pfam" id="PF05157">
    <property type="entry name" value="MshEN"/>
    <property type="match status" value="1"/>
</dbReference>
<dbReference type="SUPFAM" id="SSF160246">
    <property type="entry name" value="EspE N-terminal domain-like"/>
    <property type="match status" value="1"/>
</dbReference>
<dbReference type="Gene3D" id="3.40.50.300">
    <property type="entry name" value="P-loop containing nucleotide triphosphate hydrolases"/>
    <property type="match status" value="1"/>
</dbReference>
<dbReference type="InterPro" id="IPR001482">
    <property type="entry name" value="T2SS/T4SS_dom"/>
</dbReference>
<keyword evidence="5" id="KW-0067">ATP-binding</keyword>
<dbReference type="SUPFAM" id="SSF52540">
    <property type="entry name" value="P-loop containing nucleoside triphosphate hydrolases"/>
    <property type="match status" value="1"/>
</dbReference>
<dbReference type="Gene3D" id="3.30.300.160">
    <property type="entry name" value="Type II secretion system, protein E, N-terminal domain"/>
    <property type="match status" value="1"/>
</dbReference>
<evidence type="ECO:0000256" key="1">
    <source>
        <dbReference type="ARBA" id="ARBA00004496"/>
    </source>
</evidence>
<dbReference type="PROSITE" id="PS00662">
    <property type="entry name" value="T2SP_E"/>
    <property type="match status" value="1"/>
</dbReference>
<dbReference type="CDD" id="cd01129">
    <property type="entry name" value="PulE-GspE-like"/>
    <property type="match status" value="1"/>
</dbReference>
<dbReference type="InterPro" id="IPR003593">
    <property type="entry name" value="AAA+_ATPase"/>
</dbReference>